<feature type="domain" description="Pilus assembly protein C-terminal" evidence="7">
    <location>
        <begin position="656"/>
        <end position="750"/>
    </location>
</feature>
<gene>
    <name evidence="9" type="ORF">QCL97_010485</name>
</gene>
<evidence type="ECO:0000256" key="3">
    <source>
        <dbReference type="ARBA" id="ARBA00022448"/>
    </source>
</evidence>
<sequence length="763" mass="82695">MPEEFRSAFFGVPRLSALWVDGRQLGEVELIVSSDGAVRLQPGMESVEGGPWLAYLTEARRLGSCAQDCPNGLLALEYDIAESRLKLLTRGAEQVGDAAFHALPEQGGHGLLLRNDVSVFAQGQGGLEGRYNLDVTGSLHNWTLLGATQLARGGARDHAWRQTVGQWYAQRELPRHFIRVGKFANGVQGLARTPALSGETVLGLMAGSSDVLVRDSDFPSQVPIQVSGLPGSVAEILRDGVLLHSQALEGGLQALDTKRLPGGIYPVEVRVRKDGEEVSRRQEWVYKPQRWGDPAQRWRYNVFAGQRSESTGSRFHRQLGWSGGGMVNYLLHPKVMLGGGMVRSGSRSEYAATVDAELSQRMRLDGGLFWRDGDKGWHGQLLRTLADNKGSWQLGLEQQWRRSGEARHALTATAYRQLNERNSVTLQAHHDARSGSVGVDLGLNRRQNWLGQEVDLRFSLFDQPSTSGQARRRGVEAALNLHLGESGRQYHASVGSRAKEGRQQAYATAGMSQSWQDGALRNAGLAAEANEQGLGFSGSAGFHHQLADGDAFFSRGANRIWTGSLNLRNAVALGAGKAALGAVEAGNTAMMIVEVESDDPDATLKGGGRWGEQTLRPGVNLLPLTPYQPGRVNFMLAQAEEAQPLSVRPSSAAYHLNRGGVAYQKVKIMRVMTVMGRLLDQSGQPWAGASVVNHAGRTVSDENGLFTLDVHAHTPELGVEREGVKHCSLHFQPEGLGLSEGVVFVGDIGCLVNSVKFEGVNNV</sequence>
<organism evidence="9 10">
    <name type="scientific">Chromobacterium amazonense</name>
    <dbReference type="NCBI Taxonomy" id="1382803"/>
    <lineage>
        <taxon>Bacteria</taxon>
        <taxon>Pseudomonadati</taxon>
        <taxon>Pseudomonadota</taxon>
        <taxon>Betaproteobacteria</taxon>
        <taxon>Neisseriales</taxon>
        <taxon>Chromobacteriaceae</taxon>
        <taxon>Chromobacterium</taxon>
    </lineage>
</organism>
<evidence type="ECO:0000313" key="10">
    <source>
        <dbReference type="Proteomes" id="UP001224516"/>
    </source>
</evidence>
<evidence type="ECO:0000256" key="6">
    <source>
        <dbReference type="ARBA" id="ARBA00025239"/>
    </source>
</evidence>
<evidence type="ECO:0000256" key="5">
    <source>
        <dbReference type="ARBA" id="ARBA00022729"/>
    </source>
</evidence>
<protein>
    <recommendedName>
        <fullName evidence="2">Probable outer membrane usher protein EcpC</fullName>
    </recommendedName>
</protein>
<evidence type="ECO:0000256" key="1">
    <source>
        <dbReference type="ARBA" id="ARBA00009532"/>
    </source>
</evidence>
<dbReference type="RefSeq" id="WP_307911580.1">
    <property type="nucleotide sequence ID" value="NZ_JAVFJF020000018.1"/>
</dbReference>
<accession>A0ABU8V1Z2</accession>
<feature type="domain" description="Pilus assembly protein E-set like" evidence="8">
    <location>
        <begin position="222"/>
        <end position="287"/>
    </location>
</feature>
<dbReference type="EMBL" id="JAVFJF020000018">
    <property type="protein sequence ID" value="MEJ8675152.1"/>
    <property type="molecule type" value="Genomic_DNA"/>
</dbReference>
<keyword evidence="5" id="KW-0732">Signal</keyword>
<keyword evidence="4" id="KW-1029">Fimbrium biogenesis</keyword>
<dbReference type="SUPFAM" id="SSF49464">
    <property type="entry name" value="Carboxypeptidase regulatory domain-like"/>
    <property type="match status" value="1"/>
</dbReference>
<comment type="caution">
    <text evidence="9">The sequence shown here is derived from an EMBL/GenBank/DDBJ whole genome shotgun (WGS) entry which is preliminary data.</text>
</comment>
<keyword evidence="10" id="KW-1185">Reference proteome</keyword>
<comment type="similarity">
    <text evidence="1">Belongs to the EcpC/MatD family.</text>
</comment>
<evidence type="ECO:0000256" key="2">
    <source>
        <dbReference type="ARBA" id="ARBA00020795"/>
    </source>
</evidence>
<dbReference type="Pfam" id="PF16967">
    <property type="entry name" value="TcfC"/>
    <property type="match status" value="1"/>
</dbReference>
<dbReference type="InterPro" id="IPR031917">
    <property type="entry name" value="Pilus_assem_C"/>
</dbReference>
<name>A0ABU8V1Z2_9NEIS</name>
<dbReference type="InterPro" id="IPR008969">
    <property type="entry name" value="CarboxyPept-like_regulatory"/>
</dbReference>
<evidence type="ECO:0000256" key="4">
    <source>
        <dbReference type="ARBA" id="ARBA00022558"/>
    </source>
</evidence>
<reference evidence="9 10" key="1">
    <citation type="submission" date="2023-12" db="EMBL/GenBank/DDBJ databases">
        <title>Evaluation and characterization of a potential secondary metabolite violacein from indigenous Chromobacterium amazonense SAM215.</title>
        <authorList>
            <person name="Tarafdar M.R."/>
            <person name="Abedin S.M."/>
            <person name="Atiqua A."/>
            <person name="Saha A."/>
            <person name="Khan S.N."/>
        </authorList>
    </citation>
    <scope>NUCLEOTIDE SEQUENCE [LARGE SCALE GENOMIC DNA]</scope>
    <source>
        <strain evidence="9 10">SAM215</strain>
    </source>
</reference>
<evidence type="ECO:0000259" key="7">
    <source>
        <dbReference type="Pfam" id="PF15976"/>
    </source>
</evidence>
<evidence type="ECO:0000313" key="9">
    <source>
        <dbReference type="EMBL" id="MEJ8675152.1"/>
    </source>
</evidence>
<evidence type="ECO:0000259" key="8">
    <source>
        <dbReference type="Pfam" id="PF16967"/>
    </source>
</evidence>
<comment type="function">
    <text evidence="6">Part of the ecpRABCDE operon, which encodes the E.coli common pilus (ECP). ECP is found in both commensal and pathogenic strains and plays a dual role in early-stage biofilm development and host cell recognition.</text>
</comment>
<proteinExistence type="inferred from homology"/>
<dbReference type="Pfam" id="PF15976">
    <property type="entry name" value="CooC_C"/>
    <property type="match status" value="1"/>
</dbReference>
<keyword evidence="3" id="KW-0813">Transport</keyword>
<dbReference type="Proteomes" id="UP001224516">
    <property type="component" value="Unassembled WGS sequence"/>
</dbReference>
<dbReference type="InterPro" id="IPR032636">
    <property type="entry name" value="Pilus_assem_E-set-like_dom"/>
</dbReference>